<dbReference type="SMART" id="SM00857">
    <property type="entry name" value="Resolvase"/>
    <property type="match status" value="1"/>
</dbReference>
<proteinExistence type="inferred from homology"/>
<keyword evidence="9" id="KW-1185">Reference proteome</keyword>
<keyword evidence="4" id="KW-0233">DNA recombination</keyword>
<feature type="active site" description="O-(5'-phospho-DNA)-serine intermediate" evidence="5">
    <location>
        <position position="9"/>
    </location>
</feature>
<dbReference type="STRING" id="641665.GCA_002104455_00014"/>
<evidence type="ECO:0000256" key="4">
    <source>
        <dbReference type="ARBA" id="ARBA00023172"/>
    </source>
</evidence>
<dbReference type="PANTHER" id="PTHR30461">
    <property type="entry name" value="DNA-INVERTASE FROM LAMBDOID PROPHAGE"/>
    <property type="match status" value="1"/>
</dbReference>
<dbReference type="Gene3D" id="3.40.50.1390">
    <property type="entry name" value="Resolvase, N-terminal catalytic domain"/>
    <property type="match status" value="1"/>
</dbReference>
<evidence type="ECO:0000256" key="5">
    <source>
        <dbReference type="PIRSR" id="PIRSR606118-50"/>
    </source>
</evidence>
<dbReference type="GO" id="GO:0003677">
    <property type="term" value="F:DNA binding"/>
    <property type="evidence" value="ECO:0007669"/>
    <property type="project" value="UniProtKB-KW"/>
</dbReference>
<keyword evidence="2" id="KW-0229">DNA integration</keyword>
<dbReference type="PROSITE" id="PS00398">
    <property type="entry name" value="RECOMBINASES_2"/>
    <property type="match status" value="1"/>
</dbReference>
<dbReference type="AlphaFoldDB" id="A0A1H7I5G9"/>
<dbReference type="InterPro" id="IPR050639">
    <property type="entry name" value="SSR_resolvase"/>
</dbReference>
<accession>A0A1H7I5G9</accession>
<dbReference type="InterPro" id="IPR006119">
    <property type="entry name" value="Resolv_N"/>
</dbReference>
<dbReference type="GO" id="GO:0000150">
    <property type="term" value="F:DNA strand exchange activity"/>
    <property type="evidence" value="ECO:0007669"/>
    <property type="project" value="InterPro"/>
</dbReference>
<evidence type="ECO:0000313" key="8">
    <source>
        <dbReference type="EMBL" id="SEK57037.1"/>
    </source>
</evidence>
<dbReference type="CDD" id="cd00569">
    <property type="entry name" value="HTH_Hin_like"/>
    <property type="match status" value="1"/>
</dbReference>
<evidence type="ECO:0000256" key="6">
    <source>
        <dbReference type="SAM" id="MobiDB-lite"/>
    </source>
</evidence>
<organism evidence="8 9">
    <name type="scientific">Colwellia chukchiensis</name>
    <dbReference type="NCBI Taxonomy" id="641665"/>
    <lineage>
        <taxon>Bacteria</taxon>
        <taxon>Pseudomonadati</taxon>
        <taxon>Pseudomonadota</taxon>
        <taxon>Gammaproteobacteria</taxon>
        <taxon>Alteromonadales</taxon>
        <taxon>Colwelliaceae</taxon>
        <taxon>Colwellia</taxon>
    </lineage>
</organism>
<evidence type="ECO:0000313" key="9">
    <source>
        <dbReference type="Proteomes" id="UP000199297"/>
    </source>
</evidence>
<feature type="domain" description="Resolvase/invertase-type recombinase catalytic" evidence="7">
    <location>
        <begin position="1"/>
        <end position="137"/>
    </location>
</feature>
<dbReference type="Proteomes" id="UP000199297">
    <property type="component" value="Unassembled WGS sequence"/>
</dbReference>
<dbReference type="CDD" id="cd03768">
    <property type="entry name" value="SR_ResInv"/>
    <property type="match status" value="1"/>
</dbReference>
<dbReference type="EMBL" id="FOBI01000001">
    <property type="protein sequence ID" value="SEK57037.1"/>
    <property type="molecule type" value="Genomic_DNA"/>
</dbReference>
<name>A0A1H7I5G9_9GAMM</name>
<dbReference type="Pfam" id="PF00239">
    <property type="entry name" value="Resolvase"/>
    <property type="match status" value="1"/>
</dbReference>
<gene>
    <name evidence="8" type="ORF">SAMN05216262_101692</name>
</gene>
<dbReference type="OrthoDB" id="9786476at2"/>
<dbReference type="PROSITE" id="PS51736">
    <property type="entry name" value="RECOMBINASES_3"/>
    <property type="match status" value="1"/>
</dbReference>
<protein>
    <submittedName>
        <fullName evidence="8">Site-specific DNA recombinase</fullName>
    </submittedName>
</protein>
<comment type="similarity">
    <text evidence="1">Belongs to the site-specific recombinase resolvase family.</text>
</comment>
<dbReference type="RefSeq" id="WP_085282014.1">
    <property type="nucleotide sequence ID" value="NZ_FOBI01000001.1"/>
</dbReference>
<evidence type="ECO:0000256" key="2">
    <source>
        <dbReference type="ARBA" id="ARBA00022908"/>
    </source>
</evidence>
<sequence>MKVGFARVSTQEQDLQVQLSKLGAHGCEKIFQGKQSGASIKNDEKLKDLINFIREGDEVIVTRLDRLGRSLKTILEAIESIHKKGACLNIIDGSLNTKNDNPFSTAMINLCGVFAQLERDLIKARTAEGREEAKAKGKHMGRMPALSDKQAKELYKDKLNGESISALAKKYSVSRPTVHRTIKRMEKQNNK</sequence>
<evidence type="ECO:0000256" key="3">
    <source>
        <dbReference type="ARBA" id="ARBA00023125"/>
    </source>
</evidence>
<feature type="region of interest" description="Disordered" evidence="6">
    <location>
        <begin position="128"/>
        <end position="147"/>
    </location>
</feature>
<evidence type="ECO:0000259" key="7">
    <source>
        <dbReference type="PROSITE" id="PS51736"/>
    </source>
</evidence>
<dbReference type="Gene3D" id="1.10.10.60">
    <property type="entry name" value="Homeodomain-like"/>
    <property type="match status" value="1"/>
</dbReference>
<dbReference type="SUPFAM" id="SSF53041">
    <property type="entry name" value="Resolvase-like"/>
    <property type="match status" value="1"/>
</dbReference>
<keyword evidence="3" id="KW-0238">DNA-binding</keyword>
<dbReference type="GO" id="GO:0015074">
    <property type="term" value="P:DNA integration"/>
    <property type="evidence" value="ECO:0007669"/>
    <property type="project" value="UniProtKB-KW"/>
</dbReference>
<dbReference type="PANTHER" id="PTHR30461:SF26">
    <property type="entry name" value="RESOLVASE HOMOLOG YNEB"/>
    <property type="match status" value="1"/>
</dbReference>
<dbReference type="InterPro" id="IPR006118">
    <property type="entry name" value="Recombinase_CS"/>
</dbReference>
<reference evidence="9" key="1">
    <citation type="submission" date="2016-10" db="EMBL/GenBank/DDBJ databases">
        <authorList>
            <person name="Varghese N."/>
            <person name="Submissions S."/>
        </authorList>
    </citation>
    <scope>NUCLEOTIDE SEQUENCE [LARGE SCALE GENOMIC DNA]</scope>
    <source>
        <strain evidence="9">CGMCC 1.9127</strain>
    </source>
</reference>
<evidence type="ECO:0000256" key="1">
    <source>
        <dbReference type="ARBA" id="ARBA00009913"/>
    </source>
</evidence>
<dbReference type="InterPro" id="IPR036162">
    <property type="entry name" value="Resolvase-like_N_sf"/>
</dbReference>